<feature type="non-terminal residue" evidence="1">
    <location>
        <position position="1"/>
    </location>
</feature>
<dbReference type="EMBL" id="KQ251614">
    <property type="protein sequence ID" value="KNC70277.1"/>
    <property type="molecule type" value="Genomic_DNA"/>
</dbReference>
<dbReference type="GeneID" id="25917703"/>
<keyword evidence="2" id="KW-1185">Reference proteome</keyword>
<sequence length="67" mass="7650">AQEVVTTESNPEEISESNDFTLKVENKFLDAKGPDMEAMGFGTEESRVSRNTLASKKSDHRFRWEIE</sequence>
<dbReference type="AlphaFoldDB" id="A0A0L0F0P7"/>
<evidence type="ECO:0000313" key="2">
    <source>
        <dbReference type="Proteomes" id="UP000054560"/>
    </source>
</evidence>
<dbReference type="Proteomes" id="UP000054560">
    <property type="component" value="Unassembled WGS sequence"/>
</dbReference>
<proteinExistence type="predicted"/>
<accession>A0A0L0F0P7</accession>
<reference evidence="1 2" key="1">
    <citation type="submission" date="2011-02" db="EMBL/GenBank/DDBJ databases">
        <title>The Genome Sequence of Sphaeroforma arctica JP610.</title>
        <authorList>
            <consortium name="The Broad Institute Genome Sequencing Platform"/>
            <person name="Russ C."/>
            <person name="Cuomo C."/>
            <person name="Young S.K."/>
            <person name="Zeng Q."/>
            <person name="Gargeya S."/>
            <person name="Alvarado L."/>
            <person name="Berlin A."/>
            <person name="Chapman S.B."/>
            <person name="Chen Z."/>
            <person name="Freedman E."/>
            <person name="Gellesch M."/>
            <person name="Goldberg J."/>
            <person name="Griggs A."/>
            <person name="Gujja S."/>
            <person name="Heilman E."/>
            <person name="Heiman D."/>
            <person name="Howarth C."/>
            <person name="Mehta T."/>
            <person name="Neiman D."/>
            <person name="Pearson M."/>
            <person name="Roberts A."/>
            <person name="Saif S."/>
            <person name="Shea T."/>
            <person name="Shenoy N."/>
            <person name="Sisk P."/>
            <person name="Stolte C."/>
            <person name="Sykes S."/>
            <person name="White J."/>
            <person name="Yandava C."/>
            <person name="Burger G."/>
            <person name="Gray M.W."/>
            <person name="Holland P.W.H."/>
            <person name="King N."/>
            <person name="Lang F.B.F."/>
            <person name="Roger A.J."/>
            <person name="Ruiz-Trillo I."/>
            <person name="Haas B."/>
            <person name="Nusbaum C."/>
            <person name="Birren B."/>
        </authorList>
    </citation>
    <scope>NUCLEOTIDE SEQUENCE [LARGE SCALE GENOMIC DNA]</scope>
    <source>
        <strain evidence="1 2">JP610</strain>
    </source>
</reference>
<protein>
    <submittedName>
        <fullName evidence="1">Uncharacterized protein</fullName>
    </submittedName>
</protein>
<evidence type="ECO:0000313" key="1">
    <source>
        <dbReference type="EMBL" id="KNC70277.1"/>
    </source>
</evidence>
<dbReference type="RefSeq" id="XP_014144179.1">
    <property type="nucleotide sequence ID" value="XM_014288704.1"/>
</dbReference>
<feature type="non-terminal residue" evidence="1">
    <location>
        <position position="67"/>
    </location>
</feature>
<name>A0A0L0F0P7_9EUKA</name>
<gene>
    <name evidence="1" type="ORF">SARC_17199</name>
</gene>
<organism evidence="1 2">
    <name type="scientific">Sphaeroforma arctica JP610</name>
    <dbReference type="NCBI Taxonomy" id="667725"/>
    <lineage>
        <taxon>Eukaryota</taxon>
        <taxon>Ichthyosporea</taxon>
        <taxon>Ichthyophonida</taxon>
        <taxon>Sphaeroforma</taxon>
    </lineage>
</organism>